<dbReference type="PROSITE" id="PS50929">
    <property type="entry name" value="ABC_TM1F"/>
    <property type="match status" value="2"/>
</dbReference>
<protein>
    <submittedName>
        <fullName evidence="14">P-loop containing nucleoside triphosphate hydrolase protein</fullName>
    </submittedName>
</protein>
<dbReference type="InterPro" id="IPR044726">
    <property type="entry name" value="ABCC_6TM_D2"/>
</dbReference>
<dbReference type="InterPro" id="IPR017871">
    <property type="entry name" value="ABC_transporter-like_CS"/>
</dbReference>
<keyword evidence="3" id="KW-0813">Transport</keyword>
<evidence type="ECO:0000256" key="9">
    <source>
        <dbReference type="ARBA" id="ARBA00023136"/>
    </source>
</evidence>
<feature type="domain" description="ABC transporter" evidence="12">
    <location>
        <begin position="1178"/>
        <end position="1408"/>
    </location>
</feature>
<dbReference type="EMBL" id="MU004235">
    <property type="protein sequence ID" value="KAF2668989.1"/>
    <property type="molecule type" value="Genomic_DNA"/>
</dbReference>
<feature type="transmembrane region" description="Helical" evidence="11">
    <location>
        <begin position="969"/>
        <end position="991"/>
    </location>
</feature>
<feature type="domain" description="ABC transporter" evidence="12">
    <location>
        <begin position="588"/>
        <end position="810"/>
    </location>
</feature>
<proteinExistence type="inferred from homology"/>
<dbReference type="SUPFAM" id="SSF90123">
    <property type="entry name" value="ABC transporter transmembrane region"/>
    <property type="match status" value="2"/>
</dbReference>
<evidence type="ECO:0000256" key="6">
    <source>
        <dbReference type="ARBA" id="ARBA00022741"/>
    </source>
</evidence>
<dbReference type="PROSITE" id="PS50893">
    <property type="entry name" value="ABC_TRANSPORTER_2"/>
    <property type="match status" value="2"/>
</dbReference>
<feature type="domain" description="ABC transmembrane type-1" evidence="13">
    <location>
        <begin position="891"/>
        <end position="1139"/>
    </location>
</feature>
<evidence type="ECO:0000259" key="12">
    <source>
        <dbReference type="PROSITE" id="PS50893"/>
    </source>
</evidence>
<comment type="subcellular location">
    <subcellularLocation>
        <location evidence="1">Cell membrane</location>
        <topology evidence="1">Multi-pass membrane protein</topology>
    </subcellularLocation>
</comment>
<dbReference type="Gene3D" id="3.40.50.300">
    <property type="entry name" value="P-loop containing nucleotide triphosphate hydrolases"/>
    <property type="match status" value="2"/>
</dbReference>
<dbReference type="SUPFAM" id="SSF52540">
    <property type="entry name" value="P-loop containing nucleoside triphosphate hydrolases"/>
    <property type="match status" value="2"/>
</dbReference>
<evidence type="ECO:0000313" key="14">
    <source>
        <dbReference type="EMBL" id="KAF2668989.1"/>
    </source>
</evidence>
<evidence type="ECO:0000259" key="13">
    <source>
        <dbReference type="PROSITE" id="PS50929"/>
    </source>
</evidence>
<feature type="transmembrane region" description="Helical" evidence="11">
    <location>
        <begin position="98"/>
        <end position="119"/>
    </location>
</feature>
<evidence type="ECO:0000256" key="8">
    <source>
        <dbReference type="ARBA" id="ARBA00022989"/>
    </source>
</evidence>
<organism evidence="14 15">
    <name type="scientific">Microthyrium microscopicum</name>
    <dbReference type="NCBI Taxonomy" id="703497"/>
    <lineage>
        <taxon>Eukaryota</taxon>
        <taxon>Fungi</taxon>
        <taxon>Dikarya</taxon>
        <taxon>Ascomycota</taxon>
        <taxon>Pezizomycotina</taxon>
        <taxon>Dothideomycetes</taxon>
        <taxon>Dothideomycetes incertae sedis</taxon>
        <taxon>Microthyriales</taxon>
        <taxon>Microthyriaceae</taxon>
        <taxon>Microthyrium</taxon>
    </lineage>
</organism>
<keyword evidence="9 11" id="KW-0472">Membrane</keyword>
<dbReference type="PANTHER" id="PTHR24223:SF399">
    <property type="entry name" value="ABC TRANSPORTER ATNG"/>
    <property type="match status" value="1"/>
</dbReference>
<dbReference type="InterPro" id="IPR003439">
    <property type="entry name" value="ABC_transporter-like_ATP-bd"/>
</dbReference>
<feature type="transmembrane region" description="Helical" evidence="11">
    <location>
        <begin position="404"/>
        <end position="422"/>
    </location>
</feature>
<sequence length="1408" mass="154864">MAEYKTKCNVTADNKFGPAVACMDFDFTLTFEHTILVIGTSSLFILASMFRLQRLFKESRKVDGSWNIYGLKIATAFLILAIKTTSLILWTKLPVTKYSIAAASVALVGAIGTVALVTLEHIRSKRPSSAVLVYLFTQIMVESCVLRTLKLRNFGLAITTVSWVSIFAQLLLLALESVTKRSHLKESSKYGIEETAGIFDRSVVWWLNRLFWRGSHHVLKQSDLFQLDSSLKSQRLQNKILFSWDKKKASQHALLETIMSAMKTSILWTIPPRAVKIALTYSQAFLIDAVLSFLKNDSSKRDMNHAYGLIGATALIYIGIAIIDCATQEKRNRMVTTLRGSIISLIYNKALQYPSAVGDSPAVTLISADVDQMSNALMYASEVWAIVAEIAVGVALLWRQMGPVALAPIALTIITAGINTFLARSQGNKRGIWLEAMQKRIGLTSTVLGSMKSVKLSGMSETTAKLLQENRVLEIEKAKSFRLFTVWQNTVASLPSSISGLLVFAAYAVQAHFGYSVPLTTAKAYTSLALISILSQPASMLLQATSAVFSVSGNIERLEGYLKKADSIAPRLEDDRPSKQHSTSDVMVLFESVVLNTSSHTTHASTDAQIRRGTSCMISGPVGAGKSTLLRFILGEAKPENGKITTCASSIGYCSANPWMLNVTIKENIVVGKEWDEQWYCTVLHICDLATDLALLPRGEDSLVGSRGVTLSGGQKHRVALARALYARCPLLLLDDMFSSLDQPTRLRIAQRLLGHTKQHGFTLVFISNDTTLAQFADEIFVLENGTIRICQTSPVMMSTDLTPEFDAHKEDKVDLPISKLPGTGSAVDESRSIPKVASEGNKRQVGDYSVWVYYAKSIGLFHCFMMLLFTIVAVMAANFPRLWLKDPERSRSALGLFIAVYAISAVLESAGMALMLWETMIKISSRSSIRLHQSLVTSTFNAPMSYFDTVDNSVILNRFSQDMTLIESVLPIMTYIVLQSLIACIVQLAFVAMSSVYMVATLPPLLLILYFTQTFYLRTSRQLRYLDLEAKSPLYQQFTETIEGVATIRALRSQEWFLSIFSTRLDESQKPHYLLLCVQRWLGLVLNMVLGATAVVLVAISCTTRLSSAGGLGVALTTILAMNGQLHNLISAWTQAETSIGSVARTKEYATATPNENSPSTIAQWNSHESTWPKGDIQISKLTTKYGTRGNEHVALQDISISFESGQNIGICGRTGSGKSTLISVLLRLVDPESGTVTIGNIDISKIPREVIRKHIICLPQDPILLPGTFEYNLDPEGSGTLPTLQEVLKQVNLWDLVVSRGGLEGQLQPDALSQGERQLLALARAVLRNRQCQGNSILIMDEATSNLDPLHESLMLSVIREEFQGQTVLNIAHKQEALKDCDLIVVLDNAKVNRVGSSEEILTSGA</sequence>
<keyword evidence="8 11" id="KW-1133">Transmembrane helix</keyword>
<keyword evidence="4" id="KW-1003">Cell membrane</keyword>
<comment type="similarity">
    <text evidence="2">Belongs to the ABC transporter superfamily. ABCC family. Conjugate transporter (TC 3.A.1.208) subfamily.</text>
</comment>
<evidence type="ECO:0000256" key="4">
    <source>
        <dbReference type="ARBA" id="ARBA00022475"/>
    </source>
</evidence>
<evidence type="ECO:0000256" key="10">
    <source>
        <dbReference type="ARBA" id="ARBA00023180"/>
    </source>
</evidence>
<dbReference type="InterPro" id="IPR050173">
    <property type="entry name" value="ABC_transporter_C-like"/>
</dbReference>
<dbReference type="Pfam" id="PF00664">
    <property type="entry name" value="ABC_membrane"/>
    <property type="match status" value="1"/>
</dbReference>
<dbReference type="InterPro" id="IPR027417">
    <property type="entry name" value="P-loop_NTPase"/>
</dbReference>
<feature type="transmembrane region" description="Helical" evidence="11">
    <location>
        <begin position="155"/>
        <end position="175"/>
    </location>
</feature>
<feature type="domain" description="ABC transmembrane type-1" evidence="13">
    <location>
        <begin position="363"/>
        <end position="550"/>
    </location>
</feature>
<dbReference type="PANTHER" id="PTHR24223">
    <property type="entry name" value="ATP-BINDING CASSETTE SUB-FAMILY C"/>
    <property type="match status" value="1"/>
</dbReference>
<dbReference type="InterPro" id="IPR036640">
    <property type="entry name" value="ABC1_TM_sf"/>
</dbReference>
<name>A0A6A6U9Q8_9PEZI</name>
<dbReference type="Proteomes" id="UP000799302">
    <property type="component" value="Unassembled WGS sequence"/>
</dbReference>
<dbReference type="PROSITE" id="PS00211">
    <property type="entry name" value="ABC_TRANSPORTER_1"/>
    <property type="match status" value="1"/>
</dbReference>
<evidence type="ECO:0000256" key="3">
    <source>
        <dbReference type="ARBA" id="ARBA00022448"/>
    </source>
</evidence>
<keyword evidence="7" id="KW-0067">ATP-binding</keyword>
<keyword evidence="14" id="KW-0378">Hydrolase</keyword>
<feature type="transmembrane region" description="Helical" evidence="11">
    <location>
        <begin position="897"/>
        <end position="918"/>
    </location>
</feature>
<dbReference type="Pfam" id="PF00005">
    <property type="entry name" value="ABC_tran"/>
    <property type="match status" value="2"/>
</dbReference>
<dbReference type="GO" id="GO:0005886">
    <property type="term" value="C:plasma membrane"/>
    <property type="evidence" value="ECO:0007669"/>
    <property type="project" value="UniProtKB-SubCell"/>
</dbReference>
<feature type="transmembrane region" description="Helical" evidence="11">
    <location>
        <begin position="306"/>
        <end position="326"/>
    </location>
</feature>
<dbReference type="GO" id="GO:0140359">
    <property type="term" value="F:ABC-type transporter activity"/>
    <property type="evidence" value="ECO:0007669"/>
    <property type="project" value="InterPro"/>
</dbReference>
<evidence type="ECO:0000256" key="5">
    <source>
        <dbReference type="ARBA" id="ARBA00022692"/>
    </source>
</evidence>
<evidence type="ECO:0000256" key="7">
    <source>
        <dbReference type="ARBA" id="ARBA00022840"/>
    </source>
</evidence>
<dbReference type="InterPro" id="IPR003593">
    <property type="entry name" value="AAA+_ATPase"/>
</dbReference>
<gene>
    <name evidence="14" type="ORF">BT63DRAFT_424714</name>
</gene>
<evidence type="ECO:0000313" key="15">
    <source>
        <dbReference type="Proteomes" id="UP000799302"/>
    </source>
</evidence>
<feature type="transmembrane region" description="Helical" evidence="11">
    <location>
        <begin position="997"/>
        <end position="1018"/>
    </location>
</feature>
<keyword evidence="15" id="KW-1185">Reference proteome</keyword>
<dbReference type="CDD" id="cd18579">
    <property type="entry name" value="ABC_6TM_ABCC_D1"/>
    <property type="match status" value="1"/>
</dbReference>
<accession>A0A6A6U9Q8</accession>
<feature type="transmembrane region" description="Helical" evidence="11">
    <location>
        <begin position="1082"/>
        <end position="1101"/>
    </location>
</feature>
<keyword evidence="5 11" id="KW-0812">Transmembrane</keyword>
<dbReference type="SMART" id="SM00382">
    <property type="entry name" value="AAA"/>
    <property type="match status" value="2"/>
</dbReference>
<dbReference type="InterPro" id="IPR056227">
    <property type="entry name" value="TMD0_ABC"/>
</dbReference>
<feature type="transmembrane region" description="Helical" evidence="11">
    <location>
        <begin position="73"/>
        <end position="92"/>
    </location>
</feature>
<dbReference type="FunFam" id="3.40.50.300:FF:002145">
    <property type="entry name" value="ABC transporter (MsbA subfamily)"/>
    <property type="match status" value="1"/>
</dbReference>
<dbReference type="InterPro" id="IPR011527">
    <property type="entry name" value="ABC1_TM_dom"/>
</dbReference>
<dbReference type="Gene3D" id="1.20.1560.10">
    <property type="entry name" value="ABC transporter type 1, transmembrane domain"/>
    <property type="match status" value="2"/>
</dbReference>
<evidence type="ECO:0000256" key="1">
    <source>
        <dbReference type="ARBA" id="ARBA00004651"/>
    </source>
</evidence>
<dbReference type="Pfam" id="PF24357">
    <property type="entry name" value="TMD0_ABC"/>
    <property type="match status" value="1"/>
</dbReference>
<evidence type="ECO:0000256" key="2">
    <source>
        <dbReference type="ARBA" id="ARBA00009726"/>
    </source>
</evidence>
<dbReference type="GO" id="GO:0016887">
    <property type="term" value="F:ATP hydrolysis activity"/>
    <property type="evidence" value="ECO:0007669"/>
    <property type="project" value="InterPro"/>
</dbReference>
<feature type="transmembrane region" description="Helical" evidence="11">
    <location>
        <begin position="376"/>
        <end position="398"/>
    </location>
</feature>
<reference evidence="14" key="1">
    <citation type="journal article" date="2020" name="Stud. Mycol.">
        <title>101 Dothideomycetes genomes: a test case for predicting lifestyles and emergence of pathogens.</title>
        <authorList>
            <person name="Haridas S."/>
            <person name="Albert R."/>
            <person name="Binder M."/>
            <person name="Bloem J."/>
            <person name="Labutti K."/>
            <person name="Salamov A."/>
            <person name="Andreopoulos B."/>
            <person name="Baker S."/>
            <person name="Barry K."/>
            <person name="Bills G."/>
            <person name="Bluhm B."/>
            <person name="Cannon C."/>
            <person name="Castanera R."/>
            <person name="Culley D."/>
            <person name="Daum C."/>
            <person name="Ezra D."/>
            <person name="Gonzalez J."/>
            <person name="Henrissat B."/>
            <person name="Kuo A."/>
            <person name="Liang C."/>
            <person name="Lipzen A."/>
            <person name="Lutzoni F."/>
            <person name="Magnuson J."/>
            <person name="Mondo S."/>
            <person name="Nolan M."/>
            <person name="Ohm R."/>
            <person name="Pangilinan J."/>
            <person name="Park H.-J."/>
            <person name="Ramirez L."/>
            <person name="Alfaro M."/>
            <person name="Sun H."/>
            <person name="Tritt A."/>
            <person name="Yoshinaga Y."/>
            <person name="Zwiers L.-H."/>
            <person name="Turgeon B."/>
            <person name="Goodwin S."/>
            <person name="Spatafora J."/>
            <person name="Crous P."/>
            <person name="Grigoriev I."/>
        </authorList>
    </citation>
    <scope>NUCLEOTIDE SEQUENCE</scope>
    <source>
        <strain evidence="14">CBS 115976</strain>
    </source>
</reference>
<feature type="transmembrane region" description="Helical" evidence="11">
    <location>
        <begin position="852"/>
        <end position="877"/>
    </location>
</feature>
<dbReference type="GO" id="GO:0005524">
    <property type="term" value="F:ATP binding"/>
    <property type="evidence" value="ECO:0007669"/>
    <property type="project" value="UniProtKB-KW"/>
</dbReference>
<dbReference type="InterPro" id="IPR044746">
    <property type="entry name" value="ABCC_6TM_D1"/>
</dbReference>
<dbReference type="CDD" id="cd18580">
    <property type="entry name" value="ABC_6TM_ABCC_D2"/>
    <property type="match status" value="1"/>
</dbReference>
<keyword evidence="10" id="KW-0325">Glycoprotein</keyword>
<keyword evidence="6" id="KW-0547">Nucleotide-binding</keyword>
<feature type="transmembrane region" description="Helical" evidence="11">
    <location>
        <begin position="33"/>
        <end position="52"/>
    </location>
</feature>
<dbReference type="OrthoDB" id="6500128at2759"/>
<evidence type="ECO:0000256" key="11">
    <source>
        <dbReference type="SAM" id="Phobius"/>
    </source>
</evidence>